<organism evidence="1 2">
    <name type="scientific">Siccirubricoccus soli</name>
    <dbReference type="NCBI Taxonomy" id="2899147"/>
    <lineage>
        <taxon>Bacteria</taxon>
        <taxon>Pseudomonadati</taxon>
        <taxon>Pseudomonadota</taxon>
        <taxon>Alphaproteobacteria</taxon>
        <taxon>Acetobacterales</taxon>
        <taxon>Roseomonadaceae</taxon>
        <taxon>Siccirubricoccus</taxon>
    </lineage>
</organism>
<proteinExistence type="predicted"/>
<dbReference type="EMBL" id="JAFIRR010000322">
    <property type="protein sequence ID" value="MCO6420071.1"/>
    <property type="molecule type" value="Genomic_DNA"/>
</dbReference>
<dbReference type="Proteomes" id="UP001523392">
    <property type="component" value="Unassembled WGS sequence"/>
</dbReference>
<evidence type="ECO:0000313" key="1">
    <source>
        <dbReference type="EMBL" id="MCO6420071.1"/>
    </source>
</evidence>
<reference evidence="1 2" key="1">
    <citation type="submission" date="2021-12" db="EMBL/GenBank/DDBJ databases">
        <title>Siccirubricoccus leaddurans sp. nov., a high concentration Zn2+ tolerance bacterium.</title>
        <authorList>
            <person name="Cao Y."/>
        </authorList>
    </citation>
    <scope>NUCLEOTIDE SEQUENCE [LARGE SCALE GENOMIC DNA]</scope>
    <source>
        <strain evidence="1 2">KC 17139</strain>
    </source>
</reference>
<keyword evidence="2" id="KW-1185">Reference proteome</keyword>
<dbReference type="RefSeq" id="WP_252956729.1">
    <property type="nucleotide sequence ID" value="NZ_JAFIRR010000322.1"/>
</dbReference>
<sequence>GSSSKDEKYSKLKAKYKKLKAQIKKMSEKSLVAKDWAESATSSEDEVFEDAICLMAKEATSKFAEDMAKLQVC</sequence>
<feature type="non-terminal residue" evidence="1">
    <location>
        <position position="1"/>
    </location>
</feature>
<accession>A0ABT1DDS0</accession>
<evidence type="ECO:0000313" key="2">
    <source>
        <dbReference type="Proteomes" id="UP001523392"/>
    </source>
</evidence>
<comment type="caution">
    <text evidence="1">The sequence shown here is derived from an EMBL/GenBank/DDBJ whole genome shotgun (WGS) entry which is preliminary data.</text>
</comment>
<protein>
    <submittedName>
        <fullName evidence="1">Uncharacterized protein</fullName>
    </submittedName>
</protein>
<name>A0ABT1DDS0_9PROT</name>
<gene>
    <name evidence="1" type="ORF">JYK14_28555</name>
</gene>